<dbReference type="Proteomes" id="UP001190700">
    <property type="component" value="Unassembled WGS sequence"/>
</dbReference>
<keyword evidence="1 5" id="KW-0812">Transmembrane</keyword>
<dbReference type="EMBL" id="LGRX02000645">
    <property type="protein sequence ID" value="KAK3287944.1"/>
    <property type="molecule type" value="Genomic_DNA"/>
</dbReference>
<feature type="transmembrane region" description="Helical" evidence="5">
    <location>
        <begin position="296"/>
        <end position="316"/>
    </location>
</feature>
<evidence type="ECO:0000256" key="1">
    <source>
        <dbReference type="ARBA" id="ARBA00022692"/>
    </source>
</evidence>
<keyword evidence="3 5" id="KW-0472">Membrane</keyword>
<feature type="transmembrane region" description="Helical" evidence="5">
    <location>
        <begin position="356"/>
        <end position="380"/>
    </location>
</feature>
<protein>
    <submittedName>
        <fullName evidence="6">Uncharacterized protein</fullName>
    </submittedName>
</protein>
<evidence type="ECO:0000313" key="7">
    <source>
        <dbReference type="Proteomes" id="UP001190700"/>
    </source>
</evidence>
<keyword evidence="2 5" id="KW-1133">Transmembrane helix</keyword>
<keyword evidence="7" id="KW-1185">Reference proteome</keyword>
<dbReference type="Gene3D" id="1.20.1250.20">
    <property type="entry name" value="MFS general substrate transporter like domains"/>
    <property type="match status" value="2"/>
</dbReference>
<evidence type="ECO:0000313" key="6">
    <source>
        <dbReference type="EMBL" id="KAK3287944.1"/>
    </source>
</evidence>
<organism evidence="6 7">
    <name type="scientific">Cymbomonas tetramitiformis</name>
    <dbReference type="NCBI Taxonomy" id="36881"/>
    <lineage>
        <taxon>Eukaryota</taxon>
        <taxon>Viridiplantae</taxon>
        <taxon>Chlorophyta</taxon>
        <taxon>Pyramimonadophyceae</taxon>
        <taxon>Pyramimonadales</taxon>
        <taxon>Pyramimonadaceae</taxon>
        <taxon>Cymbomonas</taxon>
    </lineage>
</organism>
<accession>A0AAE0LKD2</accession>
<dbReference type="GO" id="GO:0022857">
    <property type="term" value="F:transmembrane transporter activity"/>
    <property type="evidence" value="ECO:0007669"/>
    <property type="project" value="InterPro"/>
</dbReference>
<dbReference type="AlphaFoldDB" id="A0AAE0LKD2"/>
<evidence type="ECO:0000256" key="2">
    <source>
        <dbReference type="ARBA" id="ARBA00022989"/>
    </source>
</evidence>
<evidence type="ECO:0000256" key="4">
    <source>
        <dbReference type="SAM" id="MobiDB-lite"/>
    </source>
</evidence>
<comment type="caution">
    <text evidence="6">The sequence shown here is derived from an EMBL/GenBank/DDBJ whole genome shotgun (WGS) entry which is preliminary data.</text>
</comment>
<feature type="transmembrane region" description="Helical" evidence="5">
    <location>
        <begin position="204"/>
        <end position="222"/>
    </location>
</feature>
<feature type="transmembrane region" description="Helical" evidence="5">
    <location>
        <begin position="446"/>
        <end position="470"/>
    </location>
</feature>
<feature type="region of interest" description="Disordered" evidence="4">
    <location>
        <begin position="258"/>
        <end position="277"/>
    </location>
</feature>
<evidence type="ECO:0000256" key="3">
    <source>
        <dbReference type="ARBA" id="ARBA00023136"/>
    </source>
</evidence>
<sequence>MGTATSKPYTPVRGMPPGEDVVSEVELLGRYRRSCEGFIDKVVLPAELVADEVLLKACLDPDVAKTHEDGEHVENNLLTLCYSFGFIGIGLMVGLIGPALPDLARHLDVEMSTLGVIFLARGTGGLTGSMMSGQFLDRLPGRGHIVLFLSALIMALGAGLIPVCTSTIQLLGAVFLMDTGLGGVGCSGNTLCTWEYHRNPAPHLNLLNGAFGAGALLAPLIVEMVRPWSADASHCFWLMAAMTCCLSSAVLIFPSPVQPPSPEQPADAGMPFKSDSSQGATGHATRYKYLLPFTTLFVLFIVGAEIDFGVFLVTYIDRKSKSGALQVSQREANFMNSGFWLSFTWGRLALSALSRFASPAAILAIEFVLMVTALGTVLIIQTPVGLWIGSIMYGMGLSGCYAAAITQMQQKIGLSGTAGGWISAGASAATIFQLLTAQVADNADNIMHSIATVAAMSISTMVIIWLLYGWKGSNNHVRRG</sequence>
<feature type="transmembrane region" description="Helical" evidence="5">
    <location>
        <begin position="234"/>
        <end position="253"/>
    </location>
</feature>
<dbReference type="PANTHER" id="PTHR23121">
    <property type="entry name" value="SODIUM-DEPENDENT GLUCOSE TRANSPORTER 1"/>
    <property type="match status" value="1"/>
</dbReference>
<gene>
    <name evidence="6" type="ORF">CYMTET_4552</name>
</gene>
<feature type="transmembrane region" description="Helical" evidence="5">
    <location>
        <begin position="112"/>
        <end position="133"/>
    </location>
</feature>
<feature type="transmembrane region" description="Helical" evidence="5">
    <location>
        <begin position="77"/>
        <end position="100"/>
    </location>
</feature>
<feature type="transmembrane region" description="Helical" evidence="5">
    <location>
        <begin position="386"/>
        <end position="406"/>
    </location>
</feature>
<feature type="transmembrane region" description="Helical" evidence="5">
    <location>
        <begin position="418"/>
        <end position="440"/>
    </location>
</feature>
<name>A0AAE0LKD2_9CHLO</name>
<dbReference type="InterPro" id="IPR036259">
    <property type="entry name" value="MFS_trans_sf"/>
</dbReference>
<dbReference type="InterPro" id="IPR011701">
    <property type="entry name" value="MFS"/>
</dbReference>
<dbReference type="PANTHER" id="PTHR23121:SF9">
    <property type="entry name" value="SODIUM-DEPENDENT GLUCOSE TRANSPORTER 1"/>
    <property type="match status" value="1"/>
</dbReference>
<evidence type="ECO:0000256" key="5">
    <source>
        <dbReference type="SAM" id="Phobius"/>
    </source>
</evidence>
<feature type="transmembrane region" description="Helical" evidence="5">
    <location>
        <begin position="145"/>
        <end position="171"/>
    </location>
</feature>
<reference evidence="6 7" key="1">
    <citation type="journal article" date="2015" name="Genome Biol. Evol.">
        <title>Comparative Genomics of a Bacterivorous Green Alga Reveals Evolutionary Causalities and Consequences of Phago-Mixotrophic Mode of Nutrition.</title>
        <authorList>
            <person name="Burns J.A."/>
            <person name="Paasch A."/>
            <person name="Narechania A."/>
            <person name="Kim E."/>
        </authorList>
    </citation>
    <scope>NUCLEOTIDE SEQUENCE [LARGE SCALE GENOMIC DNA]</scope>
    <source>
        <strain evidence="6 7">PLY_AMNH</strain>
    </source>
</reference>
<proteinExistence type="predicted"/>
<dbReference type="SUPFAM" id="SSF103473">
    <property type="entry name" value="MFS general substrate transporter"/>
    <property type="match status" value="1"/>
</dbReference>
<dbReference type="Pfam" id="PF07690">
    <property type="entry name" value="MFS_1"/>
    <property type="match status" value="1"/>
</dbReference>